<evidence type="ECO:0000256" key="1">
    <source>
        <dbReference type="SAM" id="MobiDB-lite"/>
    </source>
</evidence>
<dbReference type="EMBL" id="JBJXBP010000008">
    <property type="protein sequence ID" value="KAL3814224.1"/>
    <property type="molecule type" value="Genomic_DNA"/>
</dbReference>
<dbReference type="InterPro" id="IPR037477">
    <property type="entry name" value="SCO2"/>
</dbReference>
<evidence type="ECO:0000313" key="2">
    <source>
        <dbReference type="EMBL" id="KAL3814224.1"/>
    </source>
</evidence>
<protein>
    <recommendedName>
        <fullName evidence="4">Protein disulfide-isomerase SCO2</fullName>
    </recommendedName>
</protein>
<reference evidence="2 3" key="1">
    <citation type="submission" date="2024-12" db="EMBL/GenBank/DDBJ databases">
        <title>The unique morphological basis and parallel evolutionary history of personate flowers in Penstemon.</title>
        <authorList>
            <person name="Depatie T.H."/>
            <person name="Wessinger C.A."/>
        </authorList>
    </citation>
    <scope>NUCLEOTIDE SEQUENCE [LARGE SCALE GENOMIC DNA]</scope>
    <source>
        <strain evidence="2">WTNN_2</strain>
        <tissue evidence="2">Leaf</tissue>
    </source>
</reference>
<evidence type="ECO:0000313" key="3">
    <source>
        <dbReference type="Proteomes" id="UP001634393"/>
    </source>
</evidence>
<organism evidence="2 3">
    <name type="scientific">Penstemon smallii</name>
    <dbReference type="NCBI Taxonomy" id="265156"/>
    <lineage>
        <taxon>Eukaryota</taxon>
        <taxon>Viridiplantae</taxon>
        <taxon>Streptophyta</taxon>
        <taxon>Embryophyta</taxon>
        <taxon>Tracheophyta</taxon>
        <taxon>Spermatophyta</taxon>
        <taxon>Magnoliopsida</taxon>
        <taxon>eudicotyledons</taxon>
        <taxon>Gunneridae</taxon>
        <taxon>Pentapetalae</taxon>
        <taxon>asterids</taxon>
        <taxon>lamiids</taxon>
        <taxon>Lamiales</taxon>
        <taxon>Plantaginaceae</taxon>
        <taxon>Cheloneae</taxon>
        <taxon>Penstemon</taxon>
    </lineage>
</organism>
<keyword evidence="3" id="KW-1185">Reference proteome</keyword>
<dbReference type="AlphaFoldDB" id="A0ABD3RMN8"/>
<comment type="caution">
    <text evidence="2">The sequence shown here is derived from an EMBL/GenBank/DDBJ whole genome shotgun (WGS) entry which is preliminary data.</text>
</comment>
<dbReference type="PANTHER" id="PTHR36035">
    <property type="entry name" value="PROTEIN DISULFIDE-ISOMERASE SCO2"/>
    <property type="match status" value="1"/>
</dbReference>
<sequence>MLPINPSYISPLSKPPILAFPSLSPPITAFRCRASADARSWPSDAASSSVGRTGKSLSDNIGPSVTSNSNTKNTKISAKENWSRDRESYLTDDNDVLPLPMTHPNSTPVSAEEIGKRLRCDPITEECKPMVYEWTGKCHSCQGSGLVSYYSKKGKETICKCIPCLGIGYVQKITGRKDIDVMEDLDNGKPP</sequence>
<dbReference type="Proteomes" id="UP001634393">
    <property type="component" value="Unassembled WGS sequence"/>
</dbReference>
<feature type="region of interest" description="Disordered" evidence="1">
    <location>
        <begin position="41"/>
        <end position="110"/>
    </location>
</feature>
<dbReference type="PANTHER" id="PTHR36035:SF1">
    <property type="entry name" value="PROTEIN DISULFIDE-ISOMERASE SCO2"/>
    <property type="match status" value="1"/>
</dbReference>
<accession>A0ABD3RMN8</accession>
<evidence type="ECO:0008006" key="4">
    <source>
        <dbReference type="Google" id="ProtNLM"/>
    </source>
</evidence>
<gene>
    <name evidence="2" type="ORF">ACJIZ3_015492</name>
</gene>
<name>A0ABD3RMN8_9LAMI</name>
<feature type="compositionally biased region" description="Polar residues" evidence="1">
    <location>
        <begin position="45"/>
        <end position="76"/>
    </location>
</feature>
<feature type="compositionally biased region" description="Basic and acidic residues" evidence="1">
    <location>
        <begin position="77"/>
        <end position="89"/>
    </location>
</feature>
<proteinExistence type="predicted"/>